<dbReference type="SUPFAM" id="SSF55620">
    <property type="entry name" value="Tetrahydrobiopterin biosynthesis enzymes-like"/>
    <property type="match status" value="1"/>
</dbReference>
<keyword evidence="7" id="KW-0067">ATP-binding</keyword>
<protein>
    <recommendedName>
        <fullName evidence="9">Bifunctional folate synthesis protein</fullName>
    </recommendedName>
    <domain>
        <recommendedName>
            <fullName evidence="9">Dihydroneopterin aldolase</fullName>
            <shortName evidence="9">DHNA</shortName>
            <ecNumber evidence="9">4.1.2.25</ecNumber>
        </recommendedName>
        <alternativeName>
            <fullName evidence="9">7,8-dihydroneopterin aldolase</fullName>
        </alternativeName>
    </domain>
    <domain>
        <recommendedName>
            <fullName evidence="9">2-amino-4-hydroxy-6-hydroxymethyldihydropteridine pyrophosphokinase</fullName>
            <ecNumber evidence="9">2.7.6.3</ecNumber>
        </recommendedName>
        <alternativeName>
            <fullName evidence="9">6-hydroxymethyl-7,8-dihydropterin pyrophosphokinase</fullName>
            <shortName evidence="9">PPPK</shortName>
        </alternativeName>
        <alternativeName>
            <fullName evidence="9">7,8-dihydro-6-hydroxymethylpterin pyrophosphokinase</fullName>
            <shortName evidence="9">HPPK</shortName>
        </alternativeName>
    </domain>
</protein>
<dbReference type="SMART" id="SM00905">
    <property type="entry name" value="FolB"/>
    <property type="match status" value="1"/>
</dbReference>
<accession>A0A0K1JMY4</accession>
<dbReference type="Pfam" id="PF02152">
    <property type="entry name" value="FolB"/>
    <property type="match status" value="1"/>
</dbReference>
<dbReference type="GO" id="GO:0003848">
    <property type="term" value="F:2-amino-4-hydroxy-6-hydroxymethyldihydropteridine diphosphokinase activity"/>
    <property type="evidence" value="ECO:0007669"/>
    <property type="project" value="UniProtKB-EC"/>
</dbReference>
<dbReference type="AlphaFoldDB" id="A0A0K1JMY4"/>
<dbReference type="PROSITE" id="PS00794">
    <property type="entry name" value="HPPK"/>
    <property type="match status" value="1"/>
</dbReference>
<dbReference type="CDD" id="cd00534">
    <property type="entry name" value="DHNA_DHNTPE"/>
    <property type="match status" value="1"/>
</dbReference>
<dbReference type="PANTHER" id="PTHR43071:SF1">
    <property type="entry name" value="2-AMINO-4-HYDROXY-6-HYDROXYMETHYLDIHYDROPTERIDINE PYROPHOSPHOKINASE"/>
    <property type="match status" value="1"/>
</dbReference>
<evidence type="ECO:0000256" key="8">
    <source>
        <dbReference type="ARBA" id="ARBA00022909"/>
    </source>
</evidence>
<dbReference type="GO" id="GO:0005524">
    <property type="term" value="F:ATP binding"/>
    <property type="evidence" value="ECO:0007669"/>
    <property type="project" value="UniProtKB-KW"/>
</dbReference>
<dbReference type="OrthoDB" id="9808041at2"/>
<dbReference type="KEGG" id="lmoi:VV02_23135"/>
<evidence type="ECO:0000256" key="9">
    <source>
        <dbReference type="RuleBase" id="RU362079"/>
    </source>
</evidence>
<dbReference type="RefSeq" id="WP_052595458.1">
    <property type="nucleotide sequence ID" value="NZ_CP011112.1"/>
</dbReference>
<keyword evidence="8 9" id="KW-0289">Folate biosynthesis</keyword>
<dbReference type="GO" id="GO:0004150">
    <property type="term" value="F:dihydroneopterin aldolase activity"/>
    <property type="evidence" value="ECO:0007669"/>
    <property type="project" value="UniProtKB-UniRule"/>
</dbReference>
<dbReference type="InterPro" id="IPR000550">
    <property type="entry name" value="Hppk"/>
</dbReference>
<dbReference type="InterPro" id="IPR043133">
    <property type="entry name" value="GTP-CH-I_C/QueF"/>
</dbReference>
<evidence type="ECO:0000256" key="1">
    <source>
        <dbReference type="ARBA" id="ARBA00000198"/>
    </source>
</evidence>
<dbReference type="NCBIfam" id="TIGR01498">
    <property type="entry name" value="folK"/>
    <property type="match status" value="1"/>
</dbReference>
<dbReference type="EC" id="4.1.2.25" evidence="9"/>
<evidence type="ECO:0000259" key="10">
    <source>
        <dbReference type="PROSITE" id="PS00794"/>
    </source>
</evidence>
<dbReference type="UniPathway" id="UPA00077">
    <property type="reaction ID" value="UER00154"/>
</dbReference>
<comment type="catalytic activity">
    <reaction evidence="9">
        <text>7,8-dihydroneopterin = 6-hydroxymethyl-7,8-dihydropterin + glycolaldehyde</text>
        <dbReference type="Rhea" id="RHEA:10540"/>
        <dbReference type="ChEBI" id="CHEBI:17001"/>
        <dbReference type="ChEBI" id="CHEBI:17071"/>
        <dbReference type="ChEBI" id="CHEBI:44841"/>
        <dbReference type="EC" id="4.1.2.25"/>
    </reaction>
</comment>
<dbReference type="InterPro" id="IPR006156">
    <property type="entry name" value="Dihydroneopterin_aldolase"/>
</dbReference>
<proteinExistence type="inferred from homology"/>
<keyword evidence="6 11" id="KW-0418">Kinase</keyword>
<keyword evidence="4" id="KW-0808">Transferase</keyword>
<dbReference type="PANTHER" id="PTHR43071">
    <property type="entry name" value="2-AMINO-4-HYDROXY-6-HYDROXYMETHYLDIHYDROPTERIDINE PYROPHOSPHOKINASE"/>
    <property type="match status" value="1"/>
</dbReference>
<evidence type="ECO:0000313" key="11">
    <source>
        <dbReference type="EMBL" id="AKU18082.1"/>
    </source>
</evidence>
<comment type="function">
    <text evidence="9">Catalyzes the conversion of 7,8-dihydroneopterin to 6-hydroxymethyl-7,8-dihydropterin.</text>
</comment>
<evidence type="ECO:0000256" key="3">
    <source>
        <dbReference type="ARBA" id="ARBA00009640"/>
    </source>
</evidence>
<keyword evidence="9" id="KW-0456">Lyase</keyword>
<keyword evidence="5" id="KW-0547">Nucleotide-binding</keyword>
<comment type="similarity">
    <text evidence="3">In the N-terminal section; belongs to the DHNA family.</text>
</comment>
<evidence type="ECO:0000256" key="5">
    <source>
        <dbReference type="ARBA" id="ARBA00022741"/>
    </source>
</evidence>
<dbReference type="NCBIfam" id="TIGR00526">
    <property type="entry name" value="folB_dom"/>
    <property type="match status" value="1"/>
</dbReference>
<dbReference type="Pfam" id="PF01288">
    <property type="entry name" value="HPPK"/>
    <property type="match status" value="1"/>
</dbReference>
<keyword evidence="12" id="KW-1185">Reference proteome</keyword>
<comment type="pathway">
    <text evidence="9">Cofactor biosynthesis; tetrahydrofolate biosynthesis; 2-amino-4-hydroxy-6-hydroxymethyl-7,8-dihydropteridine diphosphate from 7,8-dihydroneopterin triphosphate: step 3/4.</text>
</comment>
<organism evidence="11 12">
    <name type="scientific">Luteipulveratus mongoliensis</name>
    <dbReference type="NCBI Taxonomy" id="571913"/>
    <lineage>
        <taxon>Bacteria</taxon>
        <taxon>Bacillati</taxon>
        <taxon>Actinomycetota</taxon>
        <taxon>Actinomycetes</taxon>
        <taxon>Micrococcales</taxon>
        <taxon>Dermacoccaceae</taxon>
        <taxon>Luteipulveratus</taxon>
    </lineage>
</organism>
<dbReference type="SUPFAM" id="SSF55083">
    <property type="entry name" value="6-hydroxymethyl-7,8-dihydropterin pyrophosphokinase, HPPK"/>
    <property type="match status" value="1"/>
</dbReference>
<dbReference type="PATRIC" id="fig|571913.6.peg.4687"/>
<dbReference type="STRING" id="571913.VV02_23135"/>
<dbReference type="Proteomes" id="UP000066480">
    <property type="component" value="Chromosome"/>
</dbReference>
<reference evidence="11 12" key="1">
    <citation type="submission" date="2015-03" db="EMBL/GenBank/DDBJ databases">
        <title>Luteipulveratus halotolerans sp. nov., a novel actinobacterium (Dermacoccaceae) from Sarawak, Malaysia.</title>
        <authorList>
            <person name="Juboi H."/>
            <person name="Basik A."/>
            <person name="Shamsul S.S."/>
            <person name="Arnold P."/>
            <person name="Schmitt E.K."/>
            <person name="Sanglier J.-J."/>
            <person name="Yeo T."/>
        </authorList>
    </citation>
    <scope>NUCLEOTIDE SEQUENCE [LARGE SCALE GENOMIC DNA]</scope>
    <source>
        <strain evidence="11 12">MN07-A0370</strain>
    </source>
</reference>
<comment type="similarity">
    <text evidence="9">Belongs to the DHNA family.</text>
</comment>
<dbReference type="CDD" id="cd00483">
    <property type="entry name" value="HPPK"/>
    <property type="match status" value="1"/>
</dbReference>
<dbReference type="InterPro" id="IPR035907">
    <property type="entry name" value="Hppk_sf"/>
</dbReference>
<evidence type="ECO:0000256" key="7">
    <source>
        <dbReference type="ARBA" id="ARBA00022840"/>
    </source>
</evidence>
<evidence type="ECO:0000313" key="12">
    <source>
        <dbReference type="Proteomes" id="UP000066480"/>
    </source>
</evidence>
<dbReference type="PROSITE" id="PS51257">
    <property type="entry name" value="PROKAR_LIPOPROTEIN"/>
    <property type="match status" value="1"/>
</dbReference>
<dbReference type="GO" id="GO:0046656">
    <property type="term" value="P:folic acid biosynthetic process"/>
    <property type="evidence" value="ECO:0007669"/>
    <property type="project" value="UniProtKB-UniRule"/>
</dbReference>
<dbReference type="InterPro" id="IPR006157">
    <property type="entry name" value="FolB_dom"/>
</dbReference>
<dbReference type="Gene3D" id="3.30.1130.10">
    <property type="match status" value="1"/>
</dbReference>
<dbReference type="GO" id="GO:0016301">
    <property type="term" value="F:kinase activity"/>
    <property type="evidence" value="ECO:0007669"/>
    <property type="project" value="UniProtKB-KW"/>
</dbReference>
<dbReference type="EC" id="2.7.6.3" evidence="9"/>
<evidence type="ECO:0000256" key="4">
    <source>
        <dbReference type="ARBA" id="ARBA00022679"/>
    </source>
</evidence>
<dbReference type="EMBL" id="CP011112">
    <property type="protein sequence ID" value="AKU18082.1"/>
    <property type="molecule type" value="Genomic_DNA"/>
</dbReference>
<dbReference type="Gene3D" id="3.30.70.560">
    <property type="entry name" value="7,8-Dihydro-6-hydroxymethylpterin-pyrophosphokinase HPPK"/>
    <property type="match status" value="1"/>
</dbReference>
<comment type="pathway">
    <text evidence="2">Cofactor biosynthesis; tetrahydrofolate biosynthesis; 2-amino-4-hydroxy-6-hydroxymethyl-7,8-dihydropteridine diphosphate from 7,8-dihydroneopterin triphosphate: step 4/4.</text>
</comment>
<gene>
    <name evidence="11" type="ORF">VV02_23135</name>
</gene>
<feature type="domain" description="7,8-dihydro-6-hydroxymethylpterin-pyrophosphokinase" evidence="10">
    <location>
        <begin position="212"/>
        <end position="223"/>
    </location>
</feature>
<sequence>MTDRITLTGLTVTACHGVLDSEKVEPQPFIADIVLETDLRRAGASDDLNHTVSYAEIAQEAEQILSGPSVDLIETLAERIAAAALTRPTIEAVEVTIHKPQAPAGVPFHDAELGGPSVTVRREQDRQVVIACGANLGDRGATLRAAVRALDATAGLTVVRISPLFETDPVGGPEQPDYLNAVVLARSRLAPHTLLARLHEIESWHGRVREIRWGARTLDLDLIQVGDPWAGTDLTSDTDELTLPHPRAGERAFVLVPWLEVDPAATLRVGRDAESVTELAGMADESGLRPGPAWEVL</sequence>
<evidence type="ECO:0000256" key="6">
    <source>
        <dbReference type="ARBA" id="ARBA00022777"/>
    </source>
</evidence>
<comment type="catalytic activity">
    <reaction evidence="1">
        <text>6-hydroxymethyl-7,8-dihydropterin + ATP = (7,8-dihydropterin-6-yl)methyl diphosphate + AMP + H(+)</text>
        <dbReference type="Rhea" id="RHEA:11412"/>
        <dbReference type="ChEBI" id="CHEBI:15378"/>
        <dbReference type="ChEBI" id="CHEBI:30616"/>
        <dbReference type="ChEBI" id="CHEBI:44841"/>
        <dbReference type="ChEBI" id="CHEBI:72950"/>
        <dbReference type="ChEBI" id="CHEBI:456215"/>
        <dbReference type="EC" id="2.7.6.3"/>
    </reaction>
</comment>
<dbReference type="GO" id="GO:0046654">
    <property type="term" value="P:tetrahydrofolate biosynthetic process"/>
    <property type="evidence" value="ECO:0007669"/>
    <property type="project" value="UniProtKB-UniRule"/>
</dbReference>
<dbReference type="NCBIfam" id="TIGR00525">
    <property type="entry name" value="folB"/>
    <property type="match status" value="1"/>
</dbReference>
<name>A0A0K1JMY4_9MICO</name>
<evidence type="ECO:0000256" key="2">
    <source>
        <dbReference type="ARBA" id="ARBA00005051"/>
    </source>
</evidence>